<protein>
    <submittedName>
        <fullName evidence="1">Uncharacterized protein</fullName>
    </submittedName>
</protein>
<dbReference type="RefSeq" id="WP_011376854.1">
    <property type="nucleotide sequence ID" value="NC_007577.1"/>
</dbReference>
<dbReference type="STRING" id="74546.PMT9312_1309"/>
<dbReference type="Proteomes" id="UP000002715">
    <property type="component" value="Chromosome"/>
</dbReference>
<evidence type="ECO:0000313" key="2">
    <source>
        <dbReference type="Proteomes" id="UP000002715"/>
    </source>
</evidence>
<proteinExistence type="predicted"/>
<accession>Q319S7</accession>
<name>Q319S7_PROM9</name>
<dbReference type="HOGENOM" id="CLU_1276690_0_0_3"/>
<organism evidence="1 2">
    <name type="scientific">Prochlorococcus marinus (strain MIT 9312)</name>
    <dbReference type="NCBI Taxonomy" id="74546"/>
    <lineage>
        <taxon>Bacteria</taxon>
        <taxon>Bacillati</taxon>
        <taxon>Cyanobacteriota</taxon>
        <taxon>Cyanophyceae</taxon>
        <taxon>Synechococcales</taxon>
        <taxon>Prochlorococcaceae</taxon>
        <taxon>Prochlorococcus</taxon>
    </lineage>
</organism>
<dbReference type="AlphaFoldDB" id="Q319S7"/>
<dbReference type="Gene3D" id="3.40.50.150">
    <property type="entry name" value="Vaccinia Virus protein VP39"/>
    <property type="match status" value="1"/>
</dbReference>
<sequence length="216" mass="26239">MLKQFKNLIINQKFYWILRHLIKPNIWSTYYRDSPSKRRDFYSKFIQQYNLKAIFEFGCASGPNLFSMDKNVPWNLSYFGYDISSKAIKFAKKKSQKDSYFFTSKISPKLINSKLDNWKIKKFDLGIYDRVLYLLSENEIKKHFENYKDYMRYLIIDDFHNSETTEKNDAYFSKNYEIILLEFGFNLKKNEPSEHIIGNDEFFIRNARRLIFEKEK</sequence>
<gene>
    <name evidence="1" type="ordered locus">PMT9312_1309</name>
</gene>
<evidence type="ECO:0000313" key="1">
    <source>
        <dbReference type="EMBL" id="ABB50368.1"/>
    </source>
</evidence>
<dbReference type="EMBL" id="CP000111">
    <property type="protein sequence ID" value="ABB50368.1"/>
    <property type="molecule type" value="Genomic_DNA"/>
</dbReference>
<dbReference type="OrthoDB" id="495703at2"/>
<reference evidence="2" key="1">
    <citation type="submission" date="2005-07" db="EMBL/GenBank/DDBJ databases">
        <title>Complete sequence of Prochlorococcus marinus str. MIT 9312.</title>
        <authorList>
            <consortium name="US DOE Joint Genome Institute"/>
            <person name="Copeland A."/>
            <person name="Lucas S."/>
            <person name="Lapidus A."/>
            <person name="Barry K."/>
            <person name="Detter J.C."/>
            <person name="Glavina T."/>
            <person name="Hammon N."/>
            <person name="Israni S."/>
            <person name="Pitluck S."/>
            <person name="Thiel J."/>
            <person name="Schmutz J."/>
            <person name="Larimer F."/>
            <person name="Land M."/>
            <person name="Kyrpides N."/>
            <person name="Lykidis A."/>
            <person name="Richardson P."/>
        </authorList>
    </citation>
    <scope>NUCLEOTIDE SEQUENCE [LARGE SCALE GENOMIC DNA]</scope>
    <source>
        <strain evidence="2">MIT 9312</strain>
    </source>
</reference>
<dbReference type="InterPro" id="IPR029063">
    <property type="entry name" value="SAM-dependent_MTases_sf"/>
</dbReference>
<dbReference type="KEGG" id="pmi:PMT9312_1309"/>
<dbReference type="SUPFAM" id="SSF53335">
    <property type="entry name" value="S-adenosyl-L-methionine-dependent methyltransferases"/>
    <property type="match status" value="1"/>
</dbReference>